<keyword evidence="6" id="KW-1003">Cell membrane</keyword>
<sequence>MTQTANTPKTAPTPSAQNGPDLNTLMHAVERPALPGAPANVIAFGWRALLKIKHVPEQLFDVLVTPIMFTVMFTFLFGGALAGSPQEYLVFLLPGILAQTVVFTVVYTGVTLNTDISKGIYDRFKSMPVWHPSPLVGAMVGDVIRYTGSSVIVFFIGFLLGYRPEAGLGGVILAIVLLNAFAFGIGWVFTTLGLLMRTPGAVMTLSWLVLMPVTFASNIFVDPATMPDLLQTIIAFNPIAHLVTALRSILAGAADPGGIALAMVAPIVLTAIFGPVTMRLYRRQR</sequence>
<keyword evidence="4 6" id="KW-1133">Transmembrane helix</keyword>
<keyword evidence="10" id="KW-1185">Reference proteome</keyword>
<evidence type="ECO:0000256" key="6">
    <source>
        <dbReference type="RuleBase" id="RU361157"/>
    </source>
</evidence>
<dbReference type="EMBL" id="BMXR01000002">
    <property type="protein sequence ID" value="GGX42816.1"/>
    <property type="molecule type" value="Genomic_DNA"/>
</dbReference>
<evidence type="ECO:0000256" key="7">
    <source>
        <dbReference type="SAM" id="MobiDB-lite"/>
    </source>
</evidence>
<dbReference type="InterPro" id="IPR047817">
    <property type="entry name" value="ABC2_TM_bact-type"/>
</dbReference>
<feature type="transmembrane region" description="Helical" evidence="6">
    <location>
        <begin position="59"/>
        <end position="81"/>
    </location>
</feature>
<feature type="region of interest" description="Disordered" evidence="7">
    <location>
        <begin position="1"/>
        <end position="22"/>
    </location>
</feature>
<dbReference type="PRINTS" id="PR00164">
    <property type="entry name" value="ABC2TRNSPORT"/>
</dbReference>
<dbReference type="InterPro" id="IPR013525">
    <property type="entry name" value="ABC2_TM"/>
</dbReference>
<evidence type="ECO:0000259" key="8">
    <source>
        <dbReference type="PROSITE" id="PS51012"/>
    </source>
</evidence>
<dbReference type="GO" id="GO:0140359">
    <property type="term" value="F:ABC-type transporter activity"/>
    <property type="evidence" value="ECO:0007669"/>
    <property type="project" value="InterPro"/>
</dbReference>
<comment type="caution">
    <text evidence="9">The sequence shown here is derived from an EMBL/GenBank/DDBJ whole genome shotgun (WGS) entry which is preliminary data.</text>
</comment>
<keyword evidence="3 6" id="KW-0812">Transmembrane</keyword>
<keyword evidence="5 6" id="KW-0472">Membrane</keyword>
<keyword evidence="6" id="KW-0813">Transport</keyword>
<dbReference type="RefSeq" id="WP_189607092.1">
    <property type="nucleotide sequence ID" value="NZ_BMXR01000002.1"/>
</dbReference>
<feature type="transmembrane region" description="Helical" evidence="6">
    <location>
        <begin position="168"/>
        <end position="189"/>
    </location>
</feature>
<evidence type="ECO:0000256" key="2">
    <source>
        <dbReference type="ARBA" id="ARBA00007783"/>
    </source>
</evidence>
<dbReference type="AlphaFoldDB" id="A0A918K344"/>
<evidence type="ECO:0000313" key="9">
    <source>
        <dbReference type="EMBL" id="GGX42816.1"/>
    </source>
</evidence>
<feature type="transmembrane region" description="Helical" evidence="6">
    <location>
        <begin position="201"/>
        <end position="221"/>
    </location>
</feature>
<evidence type="ECO:0000256" key="3">
    <source>
        <dbReference type="ARBA" id="ARBA00022692"/>
    </source>
</evidence>
<feature type="compositionally biased region" description="Polar residues" evidence="7">
    <location>
        <begin position="1"/>
        <end position="21"/>
    </location>
</feature>
<feature type="transmembrane region" description="Helical" evidence="6">
    <location>
        <begin position="233"/>
        <end position="253"/>
    </location>
</feature>
<evidence type="ECO:0000256" key="4">
    <source>
        <dbReference type="ARBA" id="ARBA00022989"/>
    </source>
</evidence>
<reference evidence="9" key="1">
    <citation type="journal article" date="2014" name="Int. J. Syst. Evol. Microbiol.">
        <title>Complete genome sequence of Corynebacterium casei LMG S-19264T (=DSM 44701T), isolated from a smear-ripened cheese.</title>
        <authorList>
            <consortium name="US DOE Joint Genome Institute (JGI-PGF)"/>
            <person name="Walter F."/>
            <person name="Albersmeier A."/>
            <person name="Kalinowski J."/>
            <person name="Ruckert C."/>
        </authorList>
    </citation>
    <scope>NUCLEOTIDE SEQUENCE</scope>
    <source>
        <strain evidence="9">KCTC 22169</strain>
    </source>
</reference>
<reference evidence="9" key="2">
    <citation type="submission" date="2020-09" db="EMBL/GenBank/DDBJ databases">
        <authorList>
            <person name="Sun Q."/>
            <person name="Kim S."/>
        </authorList>
    </citation>
    <scope>NUCLEOTIDE SEQUENCE</scope>
    <source>
        <strain evidence="9">KCTC 22169</strain>
    </source>
</reference>
<dbReference type="Pfam" id="PF01061">
    <property type="entry name" value="ABC2_membrane"/>
    <property type="match status" value="1"/>
</dbReference>
<feature type="transmembrane region" description="Helical" evidence="6">
    <location>
        <begin position="88"/>
        <end position="110"/>
    </location>
</feature>
<dbReference type="PIRSF" id="PIRSF006648">
    <property type="entry name" value="DrrB"/>
    <property type="match status" value="1"/>
</dbReference>
<dbReference type="PANTHER" id="PTHR43229:SF2">
    <property type="entry name" value="NODULATION PROTEIN J"/>
    <property type="match status" value="1"/>
</dbReference>
<feature type="transmembrane region" description="Helical" evidence="6">
    <location>
        <begin position="143"/>
        <end position="161"/>
    </location>
</feature>
<feature type="domain" description="ABC transmembrane type-2" evidence="8">
    <location>
        <begin position="57"/>
        <end position="284"/>
    </location>
</feature>
<gene>
    <name evidence="9" type="ORF">GCM10007392_06770</name>
</gene>
<evidence type="ECO:0000256" key="1">
    <source>
        <dbReference type="ARBA" id="ARBA00004141"/>
    </source>
</evidence>
<dbReference type="PROSITE" id="PS51012">
    <property type="entry name" value="ABC_TM2"/>
    <property type="match status" value="1"/>
</dbReference>
<protein>
    <recommendedName>
        <fullName evidence="6">Transport permease protein</fullName>
    </recommendedName>
</protein>
<comment type="subcellular location">
    <subcellularLocation>
        <location evidence="6">Cell inner membrane</location>
        <topology evidence="6">Multi-pass membrane protein</topology>
    </subcellularLocation>
    <subcellularLocation>
        <location evidence="1">Membrane</location>
        <topology evidence="1">Multi-pass membrane protein</topology>
    </subcellularLocation>
</comment>
<evidence type="ECO:0000313" key="10">
    <source>
        <dbReference type="Proteomes" id="UP000626148"/>
    </source>
</evidence>
<dbReference type="Proteomes" id="UP000626148">
    <property type="component" value="Unassembled WGS sequence"/>
</dbReference>
<feature type="transmembrane region" description="Helical" evidence="6">
    <location>
        <begin position="259"/>
        <end position="281"/>
    </location>
</feature>
<dbReference type="InterPro" id="IPR051784">
    <property type="entry name" value="Nod_factor_ABC_transporter"/>
</dbReference>
<name>A0A918K344_9GAMM</name>
<dbReference type="GO" id="GO:0043190">
    <property type="term" value="C:ATP-binding cassette (ABC) transporter complex"/>
    <property type="evidence" value="ECO:0007669"/>
    <property type="project" value="InterPro"/>
</dbReference>
<dbReference type="PANTHER" id="PTHR43229">
    <property type="entry name" value="NODULATION PROTEIN J"/>
    <property type="match status" value="1"/>
</dbReference>
<comment type="similarity">
    <text evidence="2 6">Belongs to the ABC-2 integral membrane protein family.</text>
</comment>
<proteinExistence type="inferred from homology"/>
<dbReference type="InterPro" id="IPR000412">
    <property type="entry name" value="ABC_2_transport"/>
</dbReference>
<organism evidence="9 10">
    <name type="scientific">Saccharospirillum salsuginis</name>
    <dbReference type="NCBI Taxonomy" id="418750"/>
    <lineage>
        <taxon>Bacteria</taxon>
        <taxon>Pseudomonadati</taxon>
        <taxon>Pseudomonadota</taxon>
        <taxon>Gammaproteobacteria</taxon>
        <taxon>Oceanospirillales</taxon>
        <taxon>Saccharospirillaceae</taxon>
        <taxon>Saccharospirillum</taxon>
    </lineage>
</organism>
<evidence type="ECO:0000256" key="5">
    <source>
        <dbReference type="ARBA" id="ARBA00023136"/>
    </source>
</evidence>
<accession>A0A918K344</accession>